<protein>
    <submittedName>
        <fullName evidence="2">Uncharacterized protein</fullName>
    </submittedName>
</protein>
<evidence type="ECO:0000313" key="2">
    <source>
        <dbReference type="EMBL" id="PIC40150.1"/>
    </source>
</evidence>
<organism evidence="2 3">
    <name type="scientific">Caenorhabditis nigoni</name>
    <dbReference type="NCBI Taxonomy" id="1611254"/>
    <lineage>
        <taxon>Eukaryota</taxon>
        <taxon>Metazoa</taxon>
        <taxon>Ecdysozoa</taxon>
        <taxon>Nematoda</taxon>
        <taxon>Chromadorea</taxon>
        <taxon>Rhabditida</taxon>
        <taxon>Rhabditina</taxon>
        <taxon>Rhabditomorpha</taxon>
        <taxon>Rhabditoidea</taxon>
        <taxon>Rhabditidae</taxon>
        <taxon>Peloderinae</taxon>
        <taxon>Caenorhabditis</taxon>
    </lineage>
</organism>
<feature type="transmembrane region" description="Helical" evidence="1">
    <location>
        <begin position="12"/>
        <end position="31"/>
    </location>
</feature>
<accession>A0A2G5UKS3</accession>
<dbReference type="Proteomes" id="UP000230233">
    <property type="component" value="Chromosome III"/>
</dbReference>
<comment type="caution">
    <text evidence="2">The sequence shown here is derived from an EMBL/GenBank/DDBJ whole genome shotgun (WGS) entry which is preliminary data.</text>
</comment>
<dbReference type="EMBL" id="PDUG01000003">
    <property type="protein sequence ID" value="PIC40150.1"/>
    <property type="molecule type" value="Genomic_DNA"/>
</dbReference>
<dbReference type="AlphaFoldDB" id="A0A2G5UKS3"/>
<evidence type="ECO:0000313" key="3">
    <source>
        <dbReference type="Proteomes" id="UP000230233"/>
    </source>
</evidence>
<feature type="transmembrane region" description="Helical" evidence="1">
    <location>
        <begin position="51"/>
        <end position="72"/>
    </location>
</feature>
<gene>
    <name evidence="2" type="primary">Cnig_chr_III.g11598</name>
    <name evidence="2" type="ORF">B9Z55_011598</name>
</gene>
<keyword evidence="1" id="KW-0812">Transmembrane</keyword>
<feature type="transmembrane region" description="Helical" evidence="1">
    <location>
        <begin position="110"/>
        <end position="133"/>
    </location>
</feature>
<feature type="transmembrane region" description="Helical" evidence="1">
    <location>
        <begin position="84"/>
        <end position="104"/>
    </location>
</feature>
<keyword evidence="3" id="KW-1185">Reference proteome</keyword>
<name>A0A2G5UKS3_9PELO</name>
<proteinExistence type="predicted"/>
<sequence>MGRLALSNAWTAMLTQASALLVFIGGFILAVSQKKDVPEERKNMKDVAMMIMYLSLGPMLMSVFTSGCAWLCEAPDHAKKAAKTAFGFQATAFFGLLSTVSYLFESPAWGLATIIFGGIVGVPTFFWSIQALVELKIQISRQKLTDSNSLSSLFSLKNLEFSRKFQNFRAFSAFFDLKIWNFEHASILDSPLPQRHVPGRKINKNREILAGNVDF</sequence>
<keyword evidence="1" id="KW-0472">Membrane</keyword>
<keyword evidence="1" id="KW-1133">Transmembrane helix</keyword>
<reference evidence="3" key="1">
    <citation type="submission" date="2017-10" db="EMBL/GenBank/DDBJ databases">
        <title>Rapid genome shrinkage in a self-fertile nematode reveals novel sperm competition proteins.</title>
        <authorList>
            <person name="Yin D."/>
            <person name="Schwarz E.M."/>
            <person name="Thomas C.G."/>
            <person name="Felde R.L."/>
            <person name="Korf I.F."/>
            <person name="Cutter A.D."/>
            <person name="Schartner C.M."/>
            <person name="Ralston E.J."/>
            <person name="Meyer B.J."/>
            <person name="Haag E.S."/>
        </authorList>
    </citation>
    <scope>NUCLEOTIDE SEQUENCE [LARGE SCALE GENOMIC DNA]</scope>
    <source>
        <strain evidence="3">JU1422</strain>
    </source>
</reference>
<evidence type="ECO:0000256" key="1">
    <source>
        <dbReference type="SAM" id="Phobius"/>
    </source>
</evidence>